<name>A0ABY8B8P3_9BURK</name>
<comment type="similarity">
    <text evidence="1">Belongs to the transglycosylase Slt family.</text>
</comment>
<dbReference type="CDD" id="cd00254">
    <property type="entry name" value="LT-like"/>
    <property type="match status" value="1"/>
</dbReference>
<feature type="signal peptide" evidence="2">
    <location>
        <begin position="1"/>
        <end position="22"/>
    </location>
</feature>
<dbReference type="PANTHER" id="PTHR37423:SF2">
    <property type="entry name" value="MEMBRANE-BOUND LYTIC MUREIN TRANSGLYCOSYLASE C"/>
    <property type="match status" value="1"/>
</dbReference>
<dbReference type="InterPro" id="IPR008258">
    <property type="entry name" value="Transglycosylase_SLT_dom_1"/>
</dbReference>
<dbReference type="InterPro" id="IPR023346">
    <property type="entry name" value="Lysozyme-like_dom_sf"/>
</dbReference>
<evidence type="ECO:0000256" key="2">
    <source>
        <dbReference type="SAM" id="SignalP"/>
    </source>
</evidence>
<dbReference type="PANTHER" id="PTHR37423">
    <property type="entry name" value="SOLUBLE LYTIC MUREIN TRANSGLYCOSYLASE-RELATED"/>
    <property type="match status" value="1"/>
</dbReference>
<dbReference type="Proteomes" id="UP001216510">
    <property type="component" value="Chromosome"/>
</dbReference>
<evidence type="ECO:0000313" key="5">
    <source>
        <dbReference type="Proteomes" id="UP001216510"/>
    </source>
</evidence>
<reference evidence="4 5" key="1">
    <citation type="submission" date="2023-02" db="EMBL/GenBank/DDBJ databases">
        <title>Gemone sequence of Telluria chitinolytica ACM 3522T.</title>
        <authorList>
            <person name="Frediansyah A."/>
            <person name="Miess H."/>
            <person name="Gross H."/>
        </authorList>
    </citation>
    <scope>NUCLEOTIDE SEQUENCE [LARGE SCALE GENOMIC DNA]</scope>
    <source>
        <strain evidence="4 5">ACM 3522</strain>
    </source>
</reference>
<dbReference type="Pfam" id="PF01464">
    <property type="entry name" value="SLT"/>
    <property type="match status" value="1"/>
</dbReference>
<keyword evidence="5" id="KW-1185">Reference proteome</keyword>
<accession>A0ABY8B8P3</accession>
<dbReference type="SUPFAM" id="SSF81901">
    <property type="entry name" value="HCP-like"/>
    <property type="match status" value="1"/>
</dbReference>
<evidence type="ECO:0000256" key="1">
    <source>
        <dbReference type="ARBA" id="ARBA00007734"/>
    </source>
</evidence>
<dbReference type="EMBL" id="CP119083">
    <property type="protein sequence ID" value="WEF31793.1"/>
    <property type="molecule type" value="Genomic_DNA"/>
</dbReference>
<evidence type="ECO:0000259" key="3">
    <source>
        <dbReference type="Pfam" id="PF01464"/>
    </source>
</evidence>
<dbReference type="InterPro" id="IPR000189">
    <property type="entry name" value="Transglyc_AS"/>
</dbReference>
<gene>
    <name evidence="4" type="ORF">PX653_20490</name>
</gene>
<keyword evidence="2" id="KW-0732">Signal</keyword>
<dbReference type="SMART" id="SM00671">
    <property type="entry name" value="SEL1"/>
    <property type="match status" value="2"/>
</dbReference>
<protein>
    <submittedName>
        <fullName evidence="4">Transglycosylase SLT domain-containing protein</fullName>
    </submittedName>
</protein>
<dbReference type="SUPFAM" id="SSF53955">
    <property type="entry name" value="Lysozyme-like"/>
    <property type="match status" value="1"/>
</dbReference>
<dbReference type="PROSITE" id="PS00922">
    <property type="entry name" value="TRANSGLYCOSYLASE"/>
    <property type="match status" value="1"/>
</dbReference>
<dbReference type="RefSeq" id="WP_277414562.1">
    <property type="nucleotide sequence ID" value="NZ_CP119083.1"/>
</dbReference>
<dbReference type="InterPro" id="IPR006597">
    <property type="entry name" value="Sel1-like"/>
</dbReference>
<dbReference type="InterPro" id="IPR011990">
    <property type="entry name" value="TPR-like_helical_dom_sf"/>
</dbReference>
<organism evidence="4 5">
    <name type="scientific">Pseudoduganella chitinolytica</name>
    <dbReference type="NCBI Taxonomy" id="34070"/>
    <lineage>
        <taxon>Bacteria</taxon>
        <taxon>Pseudomonadati</taxon>
        <taxon>Pseudomonadota</taxon>
        <taxon>Betaproteobacteria</taxon>
        <taxon>Burkholderiales</taxon>
        <taxon>Oxalobacteraceae</taxon>
        <taxon>Telluria group</taxon>
        <taxon>Pseudoduganella</taxon>
    </lineage>
</organism>
<proteinExistence type="inferred from homology"/>
<feature type="chain" id="PRO_5045268903" evidence="2">
    <location>
        <begin position="23"/>
        <end position="286"/>
    </location>
</feature>
<dbReference type="Gene3D" id="1.10.530.10">
    <property type="match status" value="1"/>
</dbReference>
<dbReference type="Gene3D" id="1.25.40.10">
    <property type="entry name" value="Tetratricopeptide repeat domain"/>
    <property type="match status" value="1"/>
</dbReference>
<evidence type="ECO:0000313" key="4">
    <source>
        <dbReference type="EMBL" id="WEF31793.1"/>
    </source>
</evidence>
<sequence length="286" mass="30425">MRALLSRLALLYTALASPPASAQSAAQLIADAAQYEHGEGVPRDLAEAVTLYCRAARLGAADAHYALGWMAANGRGMPRDDGTAWRLFALAAEQGHAQARHLLALLPERPDATLPACLAPVPAAAPPVQPDIDLIPPPEPAYPAASAPVRRLVDRLAPQYGVDPRLAMAVIAVESGFRPKAVSPRNAQGLMQLIPATAQRFRVRDAFDPEANVRGGLAYLRWLLVRFNGDVQLVAAAYNAGEGAVERHGGVPPYPETRVYVQRIAALYRPAWHALPVALGSVPAGD</sequence>
<dbReference type="Pfam" id="PF08238">
    <property type="entry name" value="Sel1"/>
    <property type="match status" value="2"/>
</dbReference>
<feature type="domain" description="Transglycosylase SLT" evidence="3">
    <location>
        <begin position="156"/>
        <end position="248"/>
    </location>
</feature>